<gene>
    <name evidence="2" type="ORF">pdam_00010589</name>
</gene>
<dbReference type="Proteomes" id="UP000275408">
    <property type="component" value="Unassembled WGS sequence"/>
</dbReference>
<dbReference type="PANTHER" id="PTHR24020:SF20">
    <property type="entry name" value="PH DOMAIN-CONTAINING PROTEIN"/>
    <property type="match status" value="1"/>
</dbReference>
<protein>
    <recommendedName>
        <fullName evidence="1">VWFA domain-containing protein</fullName>
    </recommendedName>
</protein>
<reference evidence="2 3" key="1">
    <citation type="journal article" date="2018" name="Sci. Rep.">
        <title>Comparative analysis of the Pocillopora damicornis genome highlights role of immune system in coral evolution.</title>
        <authorList>
            <person name="Cunning R."/>
            <person name="Bay R.A."/>
            <person name="Gillette P."/>
            <person name="Baker A.C."/>
            <person name="Traylor-Knowles N."/>
        </authorList>
    </citation>
    <scope>NUCLEOTIDE SEQUENCE [LARGE SCALE GENOMIC DNA]</scope>
    <source>
        <strain evidence="2">RSMAS</strain>
        <tissue evidence="2">Whole animal</tissue>
    </source>
</reference>
<organism evidence="2 3">
    <name type="scientific">Pocillopora damicornis</name>
    <name type="common">Cauliflower coral</name>
    <name type="synonym">Millepora damicornis</name>
    <dbReference type="NCBI Taxonomy" id="46731"/>
    <lineage>
        <taxon>Eukaryota</taxon>
        <taxon>Metazoa</taxon>
        <taxon>Cnidaria</taxon>
        <taxon>Anthozoa</taxon>
        <taxon>Hexacorallia</taxon>
        <taxon>Scleractinia</taxon>
        <taxon>Astrocoeniina</taxon>
        <taxon>Pocilloporidae</taxon>
        <taxon>Pocillopora</taxon>
    </lineage>
</organism>
<name>A0A3M6UU95_POCDA</name>
<comment type="caution">
    <text evidence="2">The sequence shown here is derived from an EMBL/GenBank/DDBJ whole genome shotgun (WGS) entry which is preliminary data.</text>
</comment>
<dbReference type="SUPFAM" id="SSF53300">
    <property type="entry name" value="vWA-like"/>
    <property type="match status" value="1"/>
</dbReference>
<dbReference type="InterPro" id="IPR002035">
    <property type="entry name" value="VWF_A"/>
</dbReference>
<dbReference type="CDD" id="cd01450">
    <property type="entry name" value="vWFA_subfamily_ECM"/>
    <property type="match status" value="1"/>
</dbReference>
<proteinExistence type="predicted"/>
<dbReference type="Pfam" id="PF00092">
    <property type="entry name" value="VWA"/>
    <property type="match status" value="1"/>
</dbReference>
<dbReference type="OrthoDB" id="5983596at2759"/>
<dbReference type="OMA" id="MTIATNE"/>
<dbReference type="PRINTS" id="PR00453">
    <property type="entry name" value="VWFADOMAIN"/>
</dbReference>
<sequence length="216" mass="23737">MCEPFFALSVTERCNSNADIAFLVDSSGSISRENYEKVKTFVSNLAASFNISPGGSRVAVVIYSTGATTAIKFDDFTSADSFERAVKLLKHERGFTRIDLALQRAYYDLFGRRGSSRYEVPKIAFLLTDGKQTEDSQALSLGKMARLIKDQGVRIVAIGVGKQVETQELMTIATNEKDVIQADTFDNLLEKVQPIAESACESFLAVPIPEEIDDGK</sequence>
<evidence type="ECO:0000259" key="1">
    <source>
        <dbReference type="PROSITE" id="PS50234"/>
    </source>
</evidence>
<dbReference type="InterPro" id="IPR036465">
    <property type="entry name" value="vWFA_dom_sf"/>
</dbReference>
<keyword evidence="3" id="KW-1185">Reference proteome</keyword>
<dbReference type="AlphaFoldDB" id="A0A3M6UU95"/>
<dbReference type="SMART" id="SM00327">
    <property type="entry name" value="VWA"/>
    <property type="match status" value="1"/>
</dbReference>
<dbReference type="PROSITE" id="PS50234">
    <property type="entry name" value="VWFA"/>
    <property type="match status" value="1"/>
</dbReference>
<evidence type="ECO:0000313" key="3">
    <source>
        <dbReference type="Proteomes" id="UP000275408"/>
    </source>
</evidence>
<dbReference type="PANTHER" id="PTHR24020">
    <property type="entry name" value="COLLAGEN ALPHA"/>
    <property type="match status" value="1"/>
</dbReference>
<evidence type="ECO:0000313" key="2">
    <source>
        <dbReference type="EMBL" id="RMX57246.1"/>
    </source>
</evidence>
<dbReference type="Gene3D" id="3.40.50.410">
    <property type="entry name" value="von Willebrand factor, type A domain"/>
    <property type="match status" value="1"/>
</dbReference>
<dbReference type="InterPro" id="IPR050525">
    <property type="entry name" value="ECM_Assembly_Org"/>
</dbReference>
<dbReference type="EMBL" id="RCHS01000689">
    <property type="protein sequence ID" value="RMX57246.1"/>
    <property type="molecule type" value="Genomic_DNA"/>
</dbReference>
<dbReference type="STRING" id="46731.A0A3M6UU95"/>
<feature type="domain" description="VWFA" evidence="1">
    <location>
        <begin position="19"/>
        <end position="199"/>
    </location>
</feature>
<accession>A0A3M6UU95</accession>